<reference evidence="1" key="1">
    <citation type="submission" date="2024-05" db="EMBL/GenBank/DDBJ databases">
        <authorList>
            <person name="Herbig A.F."/>
            <person name="Pendergrass E.L."/>
        </authorList>
    </citation>
    <scope>NUCLEOTIDE SEQUENCE</scope>
</reference>
<dbReference type="EMBL" id="PP819608">
    <property type="protein sequence ID" value="XCD09638.1"/>
    <property type="molecule type" value="Genomic_DNA"/>
</dbReference>
<sequence length="168" mass="18776">MAITTIGAHVSRALDFFAKQDVYFAIGRTSPWEDDNNPPSPNSDMTSLDEIIGFKKLDSIQLVIPDSSGTISYRESNWKPVAKEEAYTQKAKWVYIEATIKYDELPLGFYRQIGVYTGLVPKAGVDAGKTALLPDEVESAGVLEVVDNRKPSNRLEDQKEKLTMIIEF</sequence>
<dbReference type="Gene3D" id="2.60.340.10">
    <property type="entry name" value="baseplate structural protein gp8, domain 1"/>
    <property type="match status" value="1"/>
</dbReference>
<evidence type="ECO:0000313" key="1">
    <source>
        <dbReference type="EMBL" id="XCD09638.1"/>
    </source>
</evidence>
<proteinExistence type="predicted"/>
<name>A0AAU8BCD9_9CAUD</name>
<gene>
    <name evidence="1" type="ORF">Adastra093</name>
</gene>
<dbReference type="Pfam" id="PF25691">
    <property type="entry name" value="BW3TFN"/>
    <property type="match status" value="1"/>
</dbReference>
<organism evidence="1">
    <name type="scientific">Bacillus phage Adastra</name>
    <dbReference type="NCBI Taxonomy" id="3143958"/>
    <lineage>
        <taxon>Viruses</taxon>
        <taxon>Duplodnaviria</taxon>
        <taxon>Heunggongvirae</taxon>
        <taxon>Uroviricota</taxon>
        <taxon>Caudoviricetes</taxon>
        <taxon>Herelleviridae</taxon>
        <taxon>Spounavirinae</taxon>
        <taxon>Okubovirus</taxon>
    </lineage>
</organism>
<accession>A0AAU8BCD9</accession>
<dbReference type="InterPro" id="IPR058040">
    <property type="entry name" value="BW3TFN"/>
</dbReference>
<protein>
    <submittedName>
        <fullName evidence="1">Baseplate</fullName>
    </submittedName>
</protein>